<name>A0ABX4YKS6_9LEPT</name>
<evidence type="ECO:0000313" key="3">
    <source>
        <dbReference type="Proteomes" id="UP000094669"/>
    </source>
</evidence>
<evidence type="ECO:0000256" key="1">
    <source>
        <dbReference type="SAM" id="MobiDB-lite"/>
    </source>
</evidence>
<dbReference type="PANTHER" id="PTHR12697:SF5">
    <property type="entry name" value="DEOXYHYPUSINE HYDROXYLASE"/>
    <property type="match status" value="1"/>
</dbReference>
<sequence length="455" mass="49757">MSSFLFKMQTSTNFRIFVLLLVLGASVIPGLESGFAQSNSSQPPANSDPSSPGPQEDGPGVGPAQNPDDSSDPANSEFPQDGKEIKKYNDQFKRGLLSVFQAEANHNIKKLSRHGLTNPIPRVRAAAAFALGRLGSKAGVKTLHKMIDHDGETVRQAAYFGLADIGARASLEYFYAGAKSSDKEIRVSSFRGMGKTADPSAREVLLRKGITSDDKDIVKASILGLGYYQAPEDIRIFIDYLNSPDEELQKAAVEALGRHKTRTSMNILEDAFRDKGNLRAQILDTLTAQKNSFAVFALLRILNNFPDSDVIAKEIGVRLYKLKVSGKFMTVTSEKVPLLKEPFVGSPTLRDLDGGEVGKVLQKSPKRYILDINGQRIENFYYKVLVNTKFKDAFTETATGWVFGSYIKIRTVSLPKSSKKKKRPSILDEEDPAPNPQTQPTPPGEEGGTPATDGP</sequence>
<dbReference type="Proteomes" id="UP000094669">
    <property type="component" value="Unassembled WGS sequence"/>
</dbReference>
<dbReference type="InterPro" id="IPR011989">
    <property type="entry name" value="ARM-like"/>
</dbReference>
<feature type="region of interest" description="Disordered" evidence="1">
    <location>
        <begin position="415"/>
        <end position="455"/>
    </location>
</feature>
<dbReference type="RefSeq" id="WP_010417207.1">
    <property type="nucleotide sequence ID" value="NZ_MCRM02000004.1"/>
</dbReference>
<keyword evidence="3" id="KW-1185">Reference proteome</keyword>
<organism evidence="2 3">
    <name type="scientific">Leptospira inadai serovar Lyme</name>
    <dbReference type="NCBI Taxonomy" id="293084"/>
    <lineage>
        <taxon>Bacteria</taxon>
        <taxon>Pseudomonadati</taxon>
        <taxon>Spirochaetota</taxon>
        <taxon>Spirochaetia</taxon>
        <taxon>Leptospirales</taxon>
        <taxon>Leptospiraceae</taxon>
        <taxon>Leptospira</taxon>
    </lineage>
</organism>
<reference evidence="2" key="1">
    <citation type="submission" date="2018-01" db="EMBL/GenBank/DDBJ databases">
        <title>Genomic characterization of Leptospira inadai serogroup Lyme isolated from captured rat in Brazil and comparative analysis with human reference strain.</title>
        <authorList>
            <person name="Moreno L.Z."/>
            <person name="Loureiro A.P."/>
            <person name="Miraglia F."/>
            <person name="Kremer F.S."/>
            <person name="Eslabao M.R."/>
            <person name="Dellagostin O.A."/>
            <person name="Lilenbaum W."/>
            <person name="Moreno A.M."/>
        </authorList>
    </citation>
    <scope>NUCLEOTIDE SEQUENCE [LARGE SCALE GENOMIC DNA]</scope>
    <source>
        <strain evidence="2">M34/99</strain>
    </source>
</reference>
<feature type="compositionally biased region" description="Polar residues" evidence="1">
    <location>
        <begin position="35"/>
        <end position="50"/>
    </location>
</feature>
<feature type="compositionally biased region" description="Pro residues" evidence="1">
    <location>
        <begin position="433"/>
        <end position="443"/>
    </location>
</feature>
<evidence type="ECO:0000313" key="2">
    <source>
        <dbReference type="EMBL" id="PNV75879.1"/>
    </source>
</evidence>
<dbReference type="InterPro" id="IPR016024">
    <property type="entry name" value="ARM-type_fold"/>
</dbReference>
<proteinExistence type="predicted"/>
<protein>
    <submittedName>
        <fullName evidence="2">HEAT repeat domain-containing protein</fullName>
    </submittedName>
</protein>
<accession>A0ABX4YKS6</accession>
<comment type="caution">
    <text evidence="2">The sequence shown here is derived from an EMBL/GenBank/DDBJ whole genome shotgun (WGS) entry which is preliminary data.</text>
</comment>
<dbReference type="EMBL" id="MCRM02000004">
    <property type="protein sequence ID" value="PNV75879.1"/>
    <property type="molecule type" value="Genomic_DNA"/>
</dbReference>
<dbReference type="SMART" id="SM00567">
    <property type="entry name" value="EZ_HEAT"/>
    <property type="match status" value="2"/>
</dbReference>
<feature type="region of interest" description="Disordered" evidence="1">
    <location>
        <begin position="35"/>
        <end position="81"/>
    </location>
</feature>
<dbReference type="Pfam" id="PF13646">
    <property type="entry name" value="HEAT_2"/>
    <property type="match status" value="2"/>
</dbReference>
<gene>
    <name evidence="2" type="ORF">BES34_005020</name>
</gene>
<dbReference type="InterPro" id="IPR004155">
    <property type="entry name" value="PBS_lyase_HEAT"/>
</dbReference>
<dbReference type="SUPFAM" id="SSF48371">
    <property type="entry name" value="ARM repeat"/>
    <property type="match status" value="1"/>
</dbReference>
<dbReference type="PANTHER" id="PTHR12697">
    <property type="entry name" value="PBS LYASE HEAT-LIKE PROTEIN"/>
    <property type="match status" value="1"/>
</dbReference>
<dbReference type="Gene3D" id="1.25.10.10">
    <property type="entry name" value="Leucine-rich Repeat Variant"/>
    <property type="match status" value="2"/>
</dbReference>